<dbReference type="Pfam" id="PF03537">
    <property type="entry name" value="Glyco_hydro_114"/>
    <property type="match status" value="1"/>
</dbReference>
<feature type="domain" description="Glycoside-hydrolase family GH114 TIM-barrel" evidence="2">
    <location>
        <begin position="57"/>
        <end position="272"/>
    </location>
</feature>
<dbReference type="PANTHER" id="PTHR35273">
    <property type="entry name" value="ALPHA-1,4 POLYGALACTOSAMINIDASE, PUTATIVE (AFU_ORTHOLOGUE AFUA_3G07890)-RELATED"/>
    <property type="match status" value="1"/>
</dbReference>
<dbReference type="Gene3D" id="3.20.20.70">
    <property type="entry name" value="Aldolase class I"/>
    <property type="match status" value="1"/>
</dbReference>
<accession>A0ABW2KDG4</accession>
<evidence type="ECO:0000259" key="2">
    <source>
        <dbReference type="Pfam" id="PF03537"/>
    </source>
</evidence>
<dbReference type="EMBL" id="JBHTBH010000002">
    <property type="protein sequence ID" value="MFC7327343.1"/>
    <property type="molecule type" value="Genomic_DNA"/>
</dbReference>
<evidence type="ECO:0000256" key="1">
    <source>
        <dbReference type="SAM" id="SignalP"/>
    </source>
</evidence>
<dbReference type="InterPro" id="IPR004352">
    <property type="entry name" value="GH114_TIM-barrel"/>
</dbReference>
<reference evidence="4" key="1">
    <citation type="journal article" date="2019" name="Int. J. Syst. Evol. Microbiol.">
        <title>The Global Catalogue of Microorganisms (GCM) 10K type strain sequencing project: providing services to taxonomists for standard genome sequencing and annotation.</title>
        <authorList>
            <consortium name="The Broad Institute Genomics Platform"/>
            <consortium name="The Broad Institute Genome Sequencing Center for Infectious Disease"/>
            <person name="Wu L."/>
            <person name="Ma J."/>
        </authorList>
    </citation>
    <scope>NUCLEOTIDE SEQUENCE [LARGE SCALE GENOMIC DNA]</scope>
    <source>
        <strain evidence="4">CGMCC 4.7382</strain>
    </source>
</reference>
<evidence type="ECO:0000313" key="4">
    <source>
        <dbReference type="Proteomes" id="UP001596540"/>
    </source>
</evidence>
<dbReference type="RefSeq" id="WP_379869581.1">
    <property type="nucleotide sequence ID" value="NZ_JBHTBH010000002.1"/>
</dbReference>
<name>A0ABW2KDG4_9ACTN</name>
<sequence>MSLRTRGFMPLIPPSVLALTLGFAVGCAPAADVQTTSGEQETPAAAIAEPMPADPVWDYQIGGGYPPADDVQVVLRDREDDPQPGLYNVCYVNGFQAQEHENAWWVENHRDLLLWDGNGEPVIDDDWDEQFLDLRTEDQRERLADIMGGWMGGCAEAGFDGVEIDNLDSYTRSGGLISEEDAFAYATLLVERADELGLTIGQKNAAEATGLGVEAGFDFAVAEECARWNECDDYADAYPDRVLDVEYREQDFALACERDADIVSVILRDVDVLPEGEPGHVREVC</sequence>
<dbReference type="InterPro" id="IPR017853">
    <property type="entry name" value="GH"/>
</dbReference>
<dbReference type="Proteomes" id="UP001596540">
    <property type="component" value="Unassembled WGS sequence"/>
</dbReference>
<protein>
    <submittedName>
        <fullName evidence="3">Endo alpha-1,4 polygalactosaminidase</fullName>
    </submittedName>
</protein>
<feature type="signal peptide" evidence="1">
    <location>
        <begin position="1"/>
        <end position="30"/>
    </location>
</feature>
<keyword evidence="4" id="KW-1185">Reference proteome</keyword>
<dbReference type="PROSITE" id="PS51257">
    <property type="entry name" value="PROKAR_LIPOPROTEIN"/>
    <property type="match status" value="1"/>
</dbReference>
<evidence type="ECO:0000313" key="3">
    <source>
        <dbReference type="EMBL" id="MFC7327343.1"/>
    </source>
</evidence>
<proteinExistence type="predicted"/>
<dbReference type="InterPro" id="IPR013785">
    <property type="entry name" value="Aldolase_TIM"/>
</dbReference>
<gene>
    <name evidence="3" type="ORF">ACFQRF_06270</name>
</gene>
<organism evidence="3 4">
    <name type="scientific">Marinactinospora rubrisoli</name>
    <dbReference type="NCBI Taxonomy" id="2715399"/>
    <lineage>
        <taxon>Bacteria</taxon>
        <taxon>Bacillati</taxon>
        <taxon>Actinomycetota</taxon>
        <taxon>Actinomycetes</taxon>
        <taxon>Streptosporangiales</taxon>
        <taxon>Nocardiopsidaceae</taxon>
        <taxon>Marinactinospora</taxon>
    </lineage>
</organism>
<feature type="chain" id="PRO_5047540774" evidence="1">
    <location>
        <begin position="31"/>
        <end position="285"/>
    </location>
</feature>
<dbReference type="SUPFAM" id="SSF51445">
    <property type="entry name" value="(Trans)glycosidases"/>
    <property type="match status" value="1"/>
</dbReference>
<keyword evidence="1" id="KW-0732">Signal</keyword>
<dbReference type="PANTHER" id="PTHR35273:SF2">
    <property type="entry name" value="ALPHA-GALACTOSIDASE"/>
    <property type="match status" value="1"/>
</dbReference>
<comment type="caution">
    <text evidence="3">The sequence shown here is derived from an EMBL/GenBank/DDBJ whole genome shotgun (WGS) entry which is preliminary data.</text>
</comment>